<evidence type="ECO:0000256" key="1">
    <source>
        <dbReference type="SAM" id="Phobius"/>
    </source>
</evidence>
<dbReference type="InterPro" id="IPR014197">
    <property type="entry name" value="Sporulation_prot_YunB"/>
</dbReference>
<accession>A0A923SWG6</accession>
<dbReference type="NCBIfam" id="TIGR02832">
    <property type="entry name" value="spo_yunB"/>
    <property type="match status" value="1"/>
</dbReference>
<keyword evidence="1" id="KW-0812">Transmembrane</keyword>
<protein>
    <submittedName>
        <fullName evidence="2">Sporulation protein YunB</fullName>
    </submittedName>
</protein>
<evidence type="ECO:0000313" key="2">
    <source>
        <dbReference type="EMBL" id="MBC6680323.1"/>
    </source>
</evidence>
<name>A0A923SWG6_9FIRM</name>
<dbReference type="AlphaFoldDB" id="A0A923SWG6"/>
<comment type="caution">
    <text evidence="2">The sequence shown here is derived from an EMBL/GenBank/DDBJ whole genome shotgun (WGS) entry which is preliminary data.</text>
</comment>
<dbReference type="RefSeq" id="WP_187303420.1">
    <property type="nucleotide sequence ID" value="NZ_CBCTON010000006.1"/>
</dbReference>
<dbReference type="Pfam" id="PF09560">
    <property type="entry name" value="Spore_YunB"/>
    <property type="match status" value="1"/>
</dbReference>
<keyword evidence="1" id="KW-0472">Membrane</keyword>
<dbReference type="PIRSF" id="PIRSF021383">
    <property type="entry name" value="YunB"/>
    <property type="match status" value="1"/>
</dbReference>
<feature type="transmembrane region" description="Helical" evidence="1">
    <location>
        <begin position="12"/>
        <end position="34"/>
    </location>
</feature>
<gene>
    <name evidence="2" type="primary">yunB</name>
    <name evidence="2" type="ORF">H9L42_10795</name>
</gene>
<dbReference type="EMBL" id="JACRYT010000011">
    <property type="protein sequence ID" value="MBC6680323.1"/>
    <property type="molecule type" value="Genomic_DNA"/>
</dbReference>
<keyword evidence="3" id="KW-1185">Reference proteome</keyword>
<sequence length="223" mass="25047">MSRRKKWRQRQTIVLPLSLFLIAFAIFLSLWWLFTMTVEPNIEEVGRIRAKTMVTKMINKAINDQFLEEADTENLLIRQTNEKGETEMIQADTKAMNLLITEISKELQDEYAKMQEDTVKVPIGALVGSEIFSQTGPSVEVKVLPLSVSGMDFKTEFEAQGINQSKYKVYITINSQVKVMAPASSVNLDISSTVLIAEAVILGGVPNSYVQVPKEDILDVTNE</sequence>
<evidence type="ECO:0000313" key="3">
    <source>
        <dbReference type="Proteomes" id="UP000602647"/>
    </source>
</evidence>
<organism evidence="2 3">
    <name type="scientific">Zhenpiania hominis</name>
    <dbReference type="NCBI Taxonomy" id="2763644"/>
    <lineage>
        <taxon>Bacteria</taxon>
        <taxon>Bacillati</taxon>
        <taxon>Bacillota</taxon>
        <taxon>Clostridia</taxon>
        <taxon>Peptostreptococcales</taxon>
        <taxon>Anaerovoracaceae</taxon>
        <taxon>Zhenpiania</taxon>
    </lineage>
</organism>
<reference evidence="2" key="1">
    <citation type="submission" date="2020-08" db="EMBL/GenBank/DDBJ databases">
        <title>Genome public.</title>
        <authorList>
            <person name="Liu C."/>
            <person name="Sun Q."/>
        </authorList>
    </citation>
    <scope>NUCLEOTIDE SEQUENCE</scope>
    <source>
        <strain evidence="2">BX12</strain>
    </source>
</reference>
<dbReference type="Proteomes" id="UP000602647">
    <property type="component" value="Unassembled WGS sequence"/>
</dbReference>
<proteinExistence type="predicted"/>
<keyword evidence="1" id="KW-1133">Transmembrane helix</keyword>